<feature type="transmembrane region" description="Helical" evidence="2">
    <location>
        <begin position="20"/>
        <end position="43"/>
    </location>
</feature>
<keyword evidence="2" id="KW-0472">Membrane</keyword>
<reference evidence="3 4" key="1">
    <citation type="submission" date="2014-06" db="EMBL/GenBank/DDBJ databases">
        <authorList>
            <person name="Swart Estienne"/>
        </authorList>
    </citation>
    <scope>NUCLEOTIDE SEQUENCE [LARGE SCALE GENOMIC DNA]</scope>
    <source>
        <strain evidence="3 4">130c</strain>
    </source>
</reference>
<sequence length="184" mass="21451">MATKFQDDLDQDCNENYKKLIPLILFCALYGSLIIIGIILWSYHQYEIKQIASKGNKDVKGQYKFVDNFIQKLKEKDRQNRESGVQITQRKGQDPNNIDHESSEMMSNLDNSRITFNQHQSPRQKLPSQDLFGNKYRLQSNNNQQLLNHELQEDLLYKDAYQRFSSSVKRGSSNKISTSSNQPI</sequence>
<dbReference type="EMBL" id="CCKQ01015568">
    <property type="protein sequence ID" value="CDW87387.1"/>
    <property type="molecule type" value="Genomic_DNA"/>
</dbReference>
<dbReference type="InParanoid" id="A0A078B2E4"/>
<keyword evidence="2" id="KW-1133">Transmembrane helix</keyword>
<feature type="compositionally biased region" description="Basic and acidic residues" evidence="1">
    <location>
        <begin position="91"/>
        <end position="103"/>
    </location>
</feature>
<gene>
    <name evidence="3" type="primary">Contig10193.g10886</name>
    <name evidence="3" type="ORF">STYLEM_16490</name>
</gene>
<accession>A0A078B2E4</accession>
<feature type="region of interest" description="Disordered" evidence="1">
    <location>
        <begin position="78"/>
        <end position="103"/>
    </location>
</feature>
<dbReference type="Proteomes" id="UP000039865">
    <property type="component" value="Unassembled WGS sequence"/>
</dbReference>
<evidence type="ECO:0000256" key="1">
    <source>
        <dbReference type="SAM" id="MobiDB-lite"/>
    </source>
</evidence>
<evidence type="ECO:0000256" key="2">
    <source>
        <dbReference type="SAM" id="Phobius"/>
    </source>
</evidence>
<protein>
    <recommendedName>
        <fullName evidence="5">Transmembrane protein</fullName>
    </recommendedName>
</protein>
<proteinExistence type="predicted"/>
<name>A0A078B2E4_STYLE</name>
<dbReference type="AlphaFoldDB" id="A0A078B2E4"/>
<evidence type="ECO:0000313" key="4">
    <source>
        <dbReference type="Proteomes" id="UP000039865"/>
    </source>
</evidence>
<evidence type="ECO:0008006" key="5">
    <source>
        <dbReference type="Google" id="ProtNLM"/>
    </source>
</evidence>
<organism evidence="3 4">
    <name type="scientific">Stylonychia lemnae</name>
    <name type="common">Ciliate</name>
    <dbReference type="NCBI Taxonomy" id="5949"/>
    <lineage>
        <taxon>Eukaryota</taxon>
        <taxon>Sar</taxon>
        <taxon>Alveolata</taxon>
        <taxon>Ciliophora</taxon>
        <taxon>Intramacronucleata</taxon>
        <taxon>Spirotrichea</taxon>
        <taxon>Stichotrichia</taxon>
        <taxon>Sporadotrichida</taxon>
        <taxon>Oxytrichidae</taxon>
        <taxon>Stylonychinae</taxon>
        <taxon>Stylonychia</taxon>
    </lineage>
</organism>
<evidence type="ECO:0000313" key="3">
    <source>
        <dbReference type="EMBL" id="CDW87387.1"/>
    </source>
</evidence>
<keyword evidence="4" id="KW-1185">Reference proteome</keyword>
<keyword evidence="2" id="KW-0812">Transmembrane</keyword>